<comment type="caution">
    <text evidence="3">The sequence shown here is derived from an EMBL/GenBank/DDBJ whole genome shotgun (WGS) entry which is preliminary data.</text>
</comment>
<evidence type="ECO:0000259" key="2">
    <source>
        <dbReference type="PROSITE" id="PS50013"/>
    </source>
</evidence>
<organism evidence="3 4">
    <name type="scientific">Phytophthora nicotianae CJ01A1</name>
    <dbReference type="NCBI Taxonomy" id="1317063"/>
    <lineage>
        <taxon>Eukaryota</taxon>
        <taxon>Sar</taxon>
        <taxon>Stramenopiles</taxon>
        <taxon>Oomycota</taxon>
        <taxon>Peronosporomycetes</taxon>
        <taxon>Peronosporales</taxon>
        <taxon>Peronosporaceae</taxon>
        <taxon>Phytophthora</taxon>
    </lineage>
</organism>
<dbReference type="Gene3D" id="2.40.50.40">
    <property type="match status" value="1"/>
</dbReference>
<dbReference type="Proteomes" id="UP000018958">
    <property type="component" value="Unassembled WGS sequence"/>
</dbReference>
<dbReference type="SUPFAM" id="SSF54160">
    <property type="entry name" value="Chromo domain-like"/>
    <property type="match status" value="1"/>
</dbReference>
<proteinExistence type="predicted"/>
<dbReference type="PROSITE" id="PS50013">
    <property type="entry name" value="CHROMO_2"/>
    <property type="match status" value="1"/>
</dbReference>
<accession>W2W2D2</accession>
<sequence>APPRYSSRQGRVRREDGDAVPASTDSQRGNPAEARPHPALLGEHGEPHYHVECHVARRRHRGRTQYLVKWRGYPHSQSAWEFEMPLREDCPDVVDAYDLAHPLPIRHMGSRLRRQAPNTSRQ</sequence>
<feature type="non-terminal residue" evidence="3">
    <location>
        <position position="1"/>
    </location>
</feature>
<dbReference type="AlphaFoldDB" id="W2W2D2"/>
<name>W2W2D2_PHYNI</name>
<dbReference type="OrthoDB" id="122625at2759"/>
<reference evidence="3 4" key="1">
    <citation type="submission" date="2013-11" db="EMBL/GenBank/DDBJ databases">
        <title>The Genome Sequence of Phytophthora parasitica CJ01A1.</title>
        <authorList>
            <consortium name="The Broad Institute Genomics Platform"/>
            <person name="Russ C."/>
            <person name="Tyler B."/>
            <person name="Panabieres F."/>
            <person name="Shan W."/>
            <person name="Tripathy S."/>
            <person name="Grunwald N."/>
            <person name="Machado M."/>
            <person name="Johnson C.S."/>
            <person name="Walker B."/>
            <person name="Young S.K."/>
            <person name="Zeng Q."/>
            <person name="Gargeya S."/>
            <person name="Fitzgerald M."/>
            <person name="Haas B."/>
            <person name="Abouelleil A."/>
            <person name="Allen A.W."/>
            <person name="Alvarado L."/>
            <person name="Arachchi H.M."/>
            <person name="Berlin A.M."/>
            <person name="Chapman S.B."/>
            <person name="Gainer-Dewar J."/>
            <person name="Goldberg J."/>
            <person name="Griggs A."/>
            <person name="Gujja S."/>
            <person name="Hansen M."/>
            <person name="Howarth C."/>
            <person name="Imamovic A."/>
            <person name="Ireland A."/>
            <person name="Larimer J."/>
            <person name="McCowan C."/>
            <person name="Murphy C."/>
            <person name="Pearson M."/>
            <person name="Poon T.W."/>
            <person name="Priest M."/>
            <person name="Roberts A."/>
            <person name="Saif S."/>
            <person name="Shea T."/>
            <person name="Sisk P."/>
            <person name="Sykes S."/>
            <person name="Wortman J."/>
            <person name="Nusbaum C."/>
            <person name="Birren B."/>
        </authorList>
    </citation>
    <scope>NUCLEOTIDE SEQUENCE [LARGE SCALE GENOMIC DNA]</scope>
    <source>
        <strain evidence="3 4">CJ01A1</strain>
    </source>
</reference>
<evidence type="ECO:0000256" key="1">
    <source>
        <dbReference type="SAM" id="MobiDB-lite"/>
    </source>
</evidence>
<dbReference type="EMBL" id="ANIX01003743">
    <property type="protein sequence ID" value="ETP04581.1"/>
    <property type="molecule type" value="Genomic_DNA"/>
</dbReference>
<dbReference type="InterPro" id="IPR016197">
    <property type="entry name" value="Chromo-like_dom_sf"/>
</dbReference>
<dbReference type="SMART" id="SM00298">
    <property type="entry name" value="CHROMO"/>
    <property type="match status" value="1"/>
</dbReference>
<feature type="domain" description="Chromo" evidence="2">
    <location>
        <begin position="49"/>
        <end position="97"/>
    </location>
</feature>
<gene>
    <name evidence="3" type="ORF">F441_18679</name>
</gene>
<evidence type="ECO:0000313" key="3">
    <source>
        <dbReference type="EMBL" id="ETP04581.1"/>
    </source>
</evidence>
<dbReference type="InterPro" id="IPR023780">
    <property type="entry name" value="Chromo_domain"/>
</dbReference>
<dbReference type="InterPro" id="IPR000953">
    <property type="entry name" value="Chromo/chromo_shadow_dom"/>
</dbReference>
<dbReference type="Pfam" id="PF00385">
    <property type="entry name" value="Chromo"/>
    <property type="match status" value="1"/>
</dbReference>
<feature type="region of interest" description="Disordered" evidence="1">
    <location>
        <begin position="1"/>
        <end position="45"/>
    </location>
</feature>
<dbReference type="CDD" id="cd00024">
    <property type="entry name" value="CD_CSD"/>
    <property type="match status" value="1"/>
</dbReference>
<evidence type="ECO:0000313" key="4">
    <source>
        <dbReference type="Proteomes" id="UP000018958"/>
    </source>
</evidence>
<protein>
    <recommendedName>
        <fullName evidence="2">Chromo domain-containing protein</fullName>
    </recommendedName>
</protein>